<name>A0A078IS50_BRANA</name>
<dbReference type="GO" id="GO:0010468">
    <property type="term" value="P:regulation of gene expression"/>
    <property type="evidence" value="ECO:0007669"/>
    <property type="project" value="InterPro"/>
</dbReference>
<evidence type="ECO:0000313" key="4">
    <source>
        <dbReference type="Proteomes" id="UP000028999"/>
    </source>
</evidence>
<dbReference type="GO" id="GO:0005777">
    <property type="term" value="C:peroxisome"/>
    <property type="evidence" value="ECO:0007669"/>
    <property type="project" value="InterPro"/>
</dbReference>
<evidence type="ECO:0000313" key="3">
    <source>
        <dbReference type="EMBL" id="CDY52802.1"/>
    </source>
</evidence>
<dbReference type="STRING" id="3708.A0A078IS50"/>
<dbReference type="PANTHER" id="PTHR14379:SF19">
    <property type="entry name" value="ENDONUCLEASE OR GLYCOSYL HYDROLASE-RELATED"/>
    <property type="match status" value="1"/>
</dbReference>
<dbReference type="EMBL" id="LK033132">
    <property type="protein sequence ID" value="CDY52802.1"/>
    <property type="molecule type" value="Genomic_DNA"/>
</dbReference>
<sequence>MVKPAFAEAVTCVWWDINRCPVPSNADVRFIGPCIKTKLEKEGYCGPLTINAVGILTEVSHDLLRQVNSSGISLHHVPTVSYTDIDGLARDLLKWTWSNPSPANLVLITNEPIFYETENTISRMGYNVNRYFFSRCLWSSVRGAVLSWKQWMVREQDSGVFEVEKWREEGESDLHCSTCSLDIQSFESFMTHLNSKEHALEVRIDWTLIFVSSVHFVIGLITPICSFCVVKQELEYYPRGVAAARRHGTEENVTAIQTTLKRFRERRDGEQRCTYIQKILLMENGYTNYRGSTA</sequence>
<dbReference type="GO" id="GO:0004540">
    <property type="term" value="F:RNA nuclease activity"/>
    <property type="evidence" value="ECO:0007669"/>
    <property type="project" value="InterPro"/>
</dbReference>
<dbReference type="Gramene" id="CDY52802">
    <property type="protein sequence ID" value="CDY52802"/>
    <property type="gene ID" value="GSBRNA2T00007870001"/>
</dbReference>
<protein>
    <submittedName>
        <fullName evidence="3">BnaCnng23410D protein</fullName>
    </submittedName>
</protein>
<evidence type="ECO:0000256" key="1">
    <source>
        <dbReference type="SAM" id="Phobius"/>
    </source>
</evidence>
<keyword evidence="1" id="KW-1133">Transmembrane helix</keyword>
<dbReference type="PaxDb" id="3708-A0A078IS50"/>
<dbReference type="InterPro" id="IPR021139">
    <property type="entry name" value="NYN"/>
</dbReference>
<dbReference type="InterPro" id="IPR024768">
    <property type="entry name" value="Marf1"/>
</dbReference>
<dbReference type="CDD" id="cd10910">
    <property type="entry name" value="PIN_limkain_b1_N_like"/>
    <property type="match status" value="1"/>
</dbReference>
<feature type="transmembrane region" description="Helical" evidence="1">
    <location>
        <begin position="206"/>
        <end position="230"/>
    </location>
</feature>
<gene>
    <name evidence="3" type="primary">BnaCnng23410D</name>
    <name evidence="3" type="ORF">GSBRNA2T00007870001</name>
</gene>
<feature type="domain" description="NYN" evidence="2">
    <location>
        <begin position="11"/>
        <end position="133"/>
    </location>
</feature>
<dbReference type="Pfam" id="PF01936">
    <property type="entry name" value="NYN"/>
    <property type="match status" value="1"/>
</dbReference>
<dbReference type="PANTHER" id="PTHR14379">
    <property type="entry name" value="LIMKAIN B LKAP"/>
    <property type="match status" value="1"/>
</dbReference>
<dbReference type="Proteomes" id="UP000028999">
    <property type="component" value="Unassembled WGS sequence"/>
</dbReference>
<reference evidence="3 4" key="1">
    <citation type="journal article" date="2014" name="Science">
        <title>Plant genetics. Early allopolyploid evolution in the post-Neolithic Brassica napus oilseed genome.</title>
        <authorList>
            <person name="Chalhoub B."/>
            <person name="Denoeud F."/>
            <person name="Liu S."/>
            <person name="Parkin I.A."/>
            <person name="Tang H."/>
            <person name="Wang X."/>
            <person name="Chiquet J."/>
            <person name="Belcram H."/>
            <person name="Tong C."/>
            <person name="Samans B."/>
            <person name="Correa M."/>
            <person name="Da Silva C."/>
            <person name="Just J."/>
            <person name="Falentin C."/>
            <person name="Koh C.S."/>
            <person name="Le Clainche I."/>
            <person name="Bernard M."/>
            <person name="Bento P."/>
            <person name="Noel B."/>
            <person name="Labadie K."/>
            <person name="Alberti A."/>
            <person name="Charles M."/>
            <person name="Arnaud D."/>
            <person name="Guo H."/>
            <person name="Daviaud C."/>
            <person name="Alamery S."/>
            <person name="Jabbari K."/>
            <person name="Zhao M."/>
            <person name="Edger P.P."/>
            <person name="Chelaifa H."/>
            <person name="Tack D."/>
            <person name="Lassalle G."/>
            <person name="Mestiri I."/>
            <person name="Schnel N."/>
            <person name="Le Paslier M.C."/>
            <person name="Fan G."/>
            <person name="Renault V."/>
            <person name="Bayer P.E."/>
            <person name="Golicz A.A."/>
            <person name="Manoli S."/>
            <person name="Lee T.H."/>
            <person name="Thi V.H."/>
            <person name="Chalabi S."/>
            <person name="Hu Q."/>
            <person name="Fan C."/>
            <person name="Tollenaere R."/>
            <person name="Lu Y."/>
            <person name="Battail C."/>
            <person name="Shen J."/>
            <person name="Sidebottom C.H."/>
            <person name="Wang X."/>
            <person name="Canaguier A."/>
            <person name="Chauveau A."/>
            <person name="Berard A."/>
            <person name="Deniot G."/>
            <person name="Guan M."/>
            <person name="Liu Z."/>
            <person name="Sun F."/>
            <person name="Lim Y.P."/>
            <person name="Lyons E."/>
            <person name="Town C.D."/>
            <person name="Bancroft I."/>
            <person name="Wang X."/>
            <person name="Meng J."/>
            <person name="Ma J."/>
            <person name="Pires J.C."/>
            <person name="King G.J."/>
            <person name="Brunel D."/>
            <person name="Delourme R."/>
            <person name="Renard M."/>
            <person name="Aury J.M."/>
            <person name="Adams K.L."/>
            <person name="Batley J."/>
            <person name="Snowdon R.J."/>
            <person name="Tost J."/>
            <person name="Edwards D."/>
            <person name="Zhou Y."/>
            <person name="Hua W."/>
            <person name="Sharpe A.G."/>
            <person name="Paterson A.H."/>
            <person name="Guan C."/>
            <person name="Wincker P."/>
        </authorList>
    </citation>
    <scope>NUCLEOTIDE SEQUENCE [LARGE SCALE GENOMIC DNA]</scope>
    <source>
        <strain evidence="4">cv. Darmor-bzh</strain>
    </source>
</reference>
<keyword evidence="1" id="KW-0472">Membrane</keyword>
<dbReference type="OMA" id="NTISRMG"/>
<organism evidence="3 4">
    <name type="scientific">Brassica napus</name>
    <name type="common">Rape</name>
    <dbReference type="NCBI Taxonomy" id="3708"/>
    <lineage>
        <taxon>Eukaryota</taxon>
        <taxon>Viridiplantae</taxon>
        <taxon>Streptophyta</taxon>
        <taxon>Embryophyta</taxon>
        <taxon>Tracheophyta</taxon>
        <taxon>Spermatophyta</taxon>
        <taxon>Magnoliopsida</taxon>
        <taxon>eudicotyledons</taxon>
        <taxon>Gunneridae</taxon>
        <taxon>Pentapetalae</taxon>
        <taxon>rosids</taxon>
        <taxon>malvids</taxon>
        <taxon>Brassicales</taxon>
        <taxon>Brassicaceae</taxon>
        <taxon>Brassiceae</taxon>
        <taxon>Brassica</taxon>
    </lineage>
</organism>
<accession>A0A078IS50</accession>
<keyword evidence="1" id="KW-0812">Transmembrane</keyword>
<dbReference type="AlphaFoldDB" id="A0A078IS50"/>
<evidence type="ECO:0000259" key="2">
    <source>
        <dbReference type="Pfam" id="PF01936"/>
    </source>
</evidence>
<proteinExistence type="predicted"/>
<keyword evidence="4" id="KW-1185">Reference proteome</keyword>